<dbReference type="InterPro" id="IPR001647">
    <property type="entry name" value="HTH_TetR"/>
</dbReference>
<dbReference type="Proteomes" id="UP000244930">
    <property type="component" value="Chromosome"/>
</dbReference>
<dbReference type="RefSeq" id="WP_159099350.1">
    <property type="nucleotide sequence ID" value="NZ_CP022187.1"/>
</dbReference>
<proteinExistence type="predicted"/>
<dbReference type="PRINTS" id="PR00455">
    <property type="entry name" value="HTHTETR"/>
</dbReference>
<evidence type="ECO:0000259" key="3">
    <source>
        <dbReference type="PROSITE" id="PS50977"/>
    </source>
</evidence>
<feature type="domain" description="HTH tetR-type" evidence="3">
    <location>
        <begin position="14"/>
        <end position="74"/>
    </location>
</feature>
<dbReference type="Pfam" id="PF00440">
    <property type="entry name" value="TetR_N"/>
    <property type="match status" value="1"/>
</dbReference>
<dbReference type="Pfam" id="PF09209">
    <property type="entry name" value="CecR_C"/>
    <property type="match status" value="1"/>
</dbReference>
<protein>
    <submittedName>
        <fullName evidence="4">TetR family transcriptional regulator</fullName>
    </submittedName>
</protein>
<dbReference type="EMBL" id="CP022187">
    <property type="protein sequence ID" value="AWI73834.1"/>
    <property type="molecule type" value="Genomic_DNA"/>
</dbReference>
<dbReference type="InterPro" id="IPR009057">
    <property type="entry name" value="Homeodomain-like_sf"/>
</dbReference>
<feature type="DNA-binding region" description="H-T-H motif" evidence="2">
    <location>
        <begin position="37"/>
        <end position="56"/>
    </location>
</feature>
<dbReference type="SUPFAM" id="SSF46689">
    <property type="entry name" value="Homeodomain-like"/>
    <property type="match status" value="1"/>
</dbReference>
<dbReference type="SUPFAM" id="SSF48498">
    <property type="entry name" value="Tetracyclin repressor-like, C-terminal domain"/>
    <property type="match status" value="1"/>
</dbReference>
<evidence type="ECO:0000313" key="5">
    <source>
        <dbReference type="Proteomes" id="UP000244930"/>
    </source>
</evidence>
<gene>
    <name evidence="4" type="ORF">CEW83_00170</name>
</gene>
<dbReference type="KEGG" id="acom:CEW83_00170"/>
<dbReference type="PANTHER" id="PTHR30055">
    <property type="entry name" value="HTH-TYPE TRANSCRIPTIONAL REGULATOR RUTR"/>
    <property type="match status" value="1"/>
</dbReference>
<dbReference type="InterPro" id="IPR015292">
    <property type="entry name" value="Tscrpt_reg_YbiH_C"/>
</dbReference>
<dbReference type="InterPro" id="IPR036271">
    <property type="entry name" value="Tet_transcr_reg_TetR-rel_C_sf"/>
</dbReference>
<organism evidence="4 5">
    <name type="scientific">Parazoarcus communis</name>
    <dbReference type="NCBI Taxonomy" id="41977"/>
    <lineage>
        <taxon>Bacteria</taxon>
        <taxon>Pseudomonadati</taxon>
        <taxon>Pseudomonadota</taxon>
        <taxon>Betaproteobacteria</taxon>
        <taxon>Rhodocyclales</taxon>
        <taxon>Zoogloeaceae</taxon>
        <taxon>Parazoarcus</taxon>
    </lineage>
</organism>
<keyword evidence="5" id="KW-1185">Reference proteome</keyword>
<evidence type="ECO:0000256" key="1">
    <source>
        <dbReference type="ARBA" id="ARBA00023125"/>
    </source>
</evidence>
<dbReference type="PANTHER" id="PTHR30055:SF146">
    <property type="entry name" value="HTH-TYPE TRANSCRIPTIONAL DUAL REGULATOR CECR"/>
    <property type="match status" value="1"/>
</dbReference>
<dbReference type="PROSITE" id="PS50977">
    <property type="entry name" value="HTH_TETR_2"/>
    <property type="match status" value="1"/>
</dbReference>
<dbReference type="Gene3D" id="1.10.357.10">
    <property type="entry name" value="Tetracycline Repressor, domain 2"/>
    <property type="match status" value="1"/>
</dbReference>
<dbReference type="InterPro" id="IPR050109">
    <property type="entry name" value="HTH-type_TetR-like_transc_reg"/>
</dbReference>
<dbReference type="AlphaFoldDB" id="A0A2U8GK91"/>
<sequence length="217" mass="23128">MSANDRALPEVPGEATRARLVAAGLELFGGVGYEAVTTRLLAARAGVNQAAIPYHFGGKQGVYLAVAQHLCDTNGDRIRQAIATARAGLDAPDADVGTLLADFIVACVDIVAGSEQGLLHYAFFVREQLAPSAAFDMIFDQMLLPVHQLVCDLVARLKGLPPDAEATMLLAHAFLAQVSGFVTGRRLLQRRLQVETLDLTAVLDTVRYFSIAAARGL</sequence>
<evidence type="ECO:0000256" key="2">
    <source>
        <dbReference type="PROSITE-ProRule" id="PRU00335"/>
    </source>
</evidence>
<dbReference type="Gene3D" id="1.10.10.60">
    <property type="entry name" value="Homeodomain-like"/>
    <property type="match status" value="1"/>
</dbReference>
<accession>A0A2U8GK91</accession>
<evidence type="ECO:0000313" key="4">
    <source>
        <dbReference type="EMBL" id="AWI73834.1"/>
    </source>
</evidence>
<reference evidence="4 5" key="1">
    <citation type="submission" date="2017-06" db="EMBL/GenBank/DDBJ databases">
        <title>Azoarcus.</title>
        <authorList>
            <person name="Woo J.-H."/>
            <person name="Kim H.-S."/>
        </authorList>
    </citation>
    <scope>NUCLEOTIDE SEQUENCE [LARGE SCALE GENOMIC DNA]</scope>
    <source>
        <strain evidence="4 5">TSPY31</strain>
    </source>
</reference>
<dbReference type="GO" id="GO:0000976">
    <property type="term" value="F:transcription cis-regulatory region binding"/>
    <property type="evidence" value="ECO:0007669"/>
    <property type="project" value="TreeGrafter"/>
</dbReference>
<dbReference type="GO" id="GO:0003700">
    <property type="term" value="F:DNA-binding transcription factor activity"/>
    <property type="evidence" value="ECO:0007669"/>
    <property type="project" value="TreeGrafter"/>
</dbReference>
<keyword evidence="1 2" id="KW-0238">DNA-binding</keyword>
<name>A0A2U8GK91_9RHOO</name>